<keyword evidence="1" id="KW-0472">Membrane</keyword>
<evidence type="ECO:0000313" key="3">
    <source>
        <dbReference type="Proteomes" id="UP000326396"/>
    </source>
</evidence>
<feature type="transmembrane region" description="Helical" evidence="1">
    <location>
        <begin position="6"/>
        <end position="24"/>
    </location>
</feature>
<dbReference type="AlphaFoldDB" id="A0A5N6MMT5"/>
<dbReference type="Proteomes" id="UP000326396">
    <property type="component" value="Linkage Group LG5"/>
</dbReference>
<keyword evidence="1" id="KW-0812">Transmembrane</keyword>
<keyword evidence="3" id="KW-1185">Reference proteome</keyword>
<proteinExistence type="predicted"/>
<dbReference type="OrthoDB" id="1735889at2759"/>
<protein>
    <submittedName>
        <fullName evidence="2">Uncharacterized protein</fullName>
    </submittedName>
</protein>
<comment type="caution">
    <text evidence="2">The sequence shown here is derived from an EMBL/GenBank/DDBJ whole genome shotgun (WGS) entry which is preliminary data.</text>
</comment>
<keyword evidence="1" id="KW-1133">Transmembrane helix</keyword>
<evidence type="ECO:0000256" key="1">
    <source>
        <dbReference type="SAM" id="Phobius"/>
    </source>
</evidence>
<organism evidence="2 3">
    <name type="scientific">Mikania micrantha</name>
    <name type="common">bitter vine</name>
    <dbReference type="NCBI Taxonomy" id="192012"/>
    <lineage>
        <taxon>Eukaryota</taxon>
        <taxon>Viridiplantae</taxon>
        <taxon>Streptophyta</taxon>
        <taxon>Embryophyta</taxon>
        <taxon>Tracheophyta</taxon>
        <taxon>Spermatophyta</taxon>
        <taxon>Magnoliopsida</taxon>
        <taxon>eudicotyledons</taxon>
        <taxon>Gunneridae</taxon>
        <taxon>Pentapetalae</taxon>
        <taxon>asterids</taxon>
        <taxon>campanulids</taxon>
        <taxon>Asterales</taxon>
        <taxon>Asteraceae</taxon>
        <taxon>Asteroideae</taxon>
        <taxon>Heliantheae alliance</taxon>
        <taxon>Eupatorieae</taxon>
        <taxon>Mikania</taxon>
    </lineage>
</organism>
<dbReference type="EMBL" id="SZYD01000015">
    <property type="protein sequence ID" value="KAD3641463.1"/>
    <property type="molecule type" value="Genomic_DNA"/>
</dbReference>
<evidence type="ECO:0000313" key="2">
    <source>
        <dbReference type="EMBL" id="KAD3641463.1"/>
    </source>
</evidence>
<reference evidence="2 3" key="1">
    <citation type="submission" date="2019-05" db="EMBL/GenBank/DDBJ databases">
        <title>Mikania micrantha, genome provides insights into the molecular mechanism of rapid growth.</title>
        <authorList>
            <person name="Liu B."/>
        </authorList>
    </citation>
    <scope>NUCLEOTIDE SEQUENCE [LARGE SCALE GENOMIC DNA]</scope>
    <source>
        <strain evidence="2">NLD-2019</strain>
        <tissue evidence="2">Leaf</tissue>
    </source>
</reference>
<gene>
    <name evidence="2" type="ORF">E3N88_30687</name>
</gene>
<sequence>MAIKISVFTIFMYLLFAVPTPLLYNDPVLTNGAREPKPSLESDSNLIVLLTEKPQPGLDKTFGATTFDQMVNQNSAEILSTKHRWSKKTTLNPLRLGRHLLKMFEKKITAPRTKMLSENNVILSGKIYSFDLQTFDNQVPTKWVEFKHNGHDIRLGIFAGSHTSLDVHLPHLHTRLRFLPPRLTVTMEKIIAAFTIFTFLLFTISTASIALDQIDLPRSDVYESLTESATVADSKVLIPADKPESELDKTTANDLLPESVQTQTFDIGTIDPTPRLIFSRSYPIQRHFDRTTRIPLRFVRRNPCRKFKKTFMIPTKMSYGNDMILSDKTTSVDLETLGDQVPTKWLEFKHKYGHRHHHYHHGDDEKFELKKKEHKGGFMRRIRKFLKHTFD</sequence>
<feature type="transmembrane region" description="Helical" evidence="1">
    <location>
        <begin position="190"/>
        <end position="211"/>
    </location>
</feature>
<name>A0A5N6MMT5_9ASTR</name>
<accession>A0A5N6MMT5</accession>